<dbReference type="Proteomes" id="UP000313359">
    <property type="component" value="Unassembled WGS sequence"/>
</dbReference>
<dbReference type="PROSITE" id="PS50097">
    <property type="entry name" value="BTB"/>
    <property type="match status" value="1"/>
</dbReference>
<dbReference type="SUPFAM" id="SSF54695">
    <property type="entry name" value="POZ domain"/>
    <property type="match status" value="1"/>
</dbReference>
<dbReference type="InterPro" id="IPR011333">
    <property type="entry name" value="SKP1/BTB/POZ_sf"/>
</dbReference>
<evidence type="ECO:0000313" key="3">
    <source>
        <dbReference type="EMBL" id="RPD54023.1"/>
    </source>
</evidence>
<evidence type="ECO:0000259" key="2">
    <source>
        <dbReference type="PROSITE" id="PS50097"/>
    </source>
</evidence>
<evidence type="ECO:0000256" key="1">
    <source>
        <dbReference type="SAM" id="MobiDB-lite"/>
    </source>
</evidence>
<evidence type="ECO:0000313" key="4">
    <source>
        <dbReference type="Proteomes" id="UP000313359"/>
    </source>
</evidence>
<protein>
    <recommendedName>
        <fullName evidence="2">BTB domain-containing protein</fullName>
    </recommendedName>
</protein>
<dbReference type="Gene3D" id="3.30.710.10">
    <property type="entry name" value="Potassium Channel Kv1.1, Chain A"/>
    <property type="match status" value="1"/>
</dbReference>
<keyword evidence="4" id="KW-1185">Reference proteome</keyword>
<gene>
    <name evidence="3" type="ORF">L227DRAFT_556949</name>
</gene>
<accession>A0A5C2RR26</accession>
<dbReference type="AlphaFoldDB" id="A0A5C2RR26"/>
<proteinExistence type="predicted"/>
<sequence length="349" mass="40114">MAQPQTQRDIAQTDVKEPSTVSSHSHSVELKHHEEFWFHDGNIVLITGDTGYRVYQGLLSSQSTVFQDMFSSSIARHDELYEGFPIVRLSDSPQDLAHFLRVLLPKSQRHLYRLQDGSPFSFDQIFAITRLAHKYGVEDLQKQALYILQEYHFTNDFDRFDDPSRFAVDHVVQVRNIQAIGVVNLARLTDTPTMLPIALYRCCGLGGKLLDGWRREDGEVEHLSTDDIKRCLDAREKLAQEAFTLIDHVFSLSRAEKCRSHYSCILKRYTILRRAVRSKSVGSWAVLDSWKDFIQTEVEKSKVSEEDPGLCPACAKELVKRDLEERRTLWNRLPDIFGIVVQGWATQDG</sequence>
<organism evidence="3 4">
    <name type="scientific">Lentinus tigrinus ALCF2SS1-6</name>
    <dbReference type="NCBI Taxonomy" id="1328759"/>
    <lineage>
        <taxon>Eukaryota</taxon>
        <taxon>Fungi</taxon>
        <taxon>Dikarya</taxon>
        <taxon>Basidiomycota</taxon>
        <taxon>Agaricomycotina</taxon>
        <taxon>Agaricomycetes</taxon>
        <taxon>Polyporales</taxon>
        <taxon>Polyporaceae</taxon>
        <taxon>Lentinus</taxon>
    </lineage>
</organism>
<feature type="region of interest" description="Disordered" evidence="1">
    <location>
        <begin position="1"/>
        <end position="24"/>
    </location>
</feature>
<dbReference type="OrthoDB" id="3036049at2759"/>
<feature type="domain" description="BTB" evidence="2">
    <location>
        <begin position="41"/>
        <end position="103"/>
    </location>
</feature>
<feature type="compositionally biased region" description="Polar residues" evidence="1">
    <location>
        <begin position="1"/>
        <end position="10"/>
    </location>
</feature>
<dbReference type="EMBL" id="ML122312">
    <property type="protein sequence ID" value="RPD54023.1"/>
    <property type="molecule type" value="Genomic_DNA"/>
</dbReference>
<dbReference type="InterPro" id="IPR000210">
    <property type="entry name" value="BTB/POZ_dom"/>
</dbReference>
<reference evidence="3" key="1">
    <citation type="journal article" date="2018" name="Genome Biol. Evol.">
        <title>Genomics and development of Lentinus tigrinus, a white-rot wood-decaying mushroom with dimorphic fruiting bodies.</title>
        <authorList>
            <person name="Wu B."/>
            <person name="Xu Z."/>
            <person name="Knudson A."/>
            <person name="Carlson A."/>
            <person name="Chen N."/>
            <person name="Kovaka S."/>
            <person name="LaButti K."/>
            <person name="Lipzen A."/>
            <person name="Pennachio C."/>
            <person name="Riley R."/>
            <person name="Schakwitz W."/>
            <person name="Umezawa K."/>
            <person name="Ohm R.A."/>
            <person name="Grigoriev I.V."/>
            <person name="Nagy L.G."/>
            <person name="Gibbons J."/>
            <person name="Hibbett D."/>
        </authorList>
    </citation>
    <scope>NUCLEOTIDE SEQUENCE [LARGE SCALE GENOMIC DNA]</scope>
    <source>
        <strain evidence="3">ALCF2SS1-6</strain>
    </source>
</reference>
<name>A0A5C2RR26_9APHY</name>